<proteinExistence type="predicted"/>
<sequence length="209" mass="22728">MITRQSPLHLTESLFGNPVDFDVLKFRGGITVSTPEQKAFLMQNVQIIFNFTLNFSIDEILVNFEELRNQLNAGLHLAPYENLYIRLTNLKGSTVALPIIVQSQVLLAVGINPSKLRLKQLAQTITGSHSKNLGLNNTVFGHVKQVSLSSMPPAISPSPSTSYNNNRGGSVFGGERGENHRCCSCTSASLLSGEAQKTFTRGAFSFAAS</sequence>
<dbReference type="InterPro" id="IPR055464">
    <property type="entry name" value="DUF7036"/>
</dbReference>
<dbReference type="Pfam" id="PF23041">
    <property type="entry name" value="DUF7036"/>
    <property type="match status" value="1"/>
</dbReference>
<comment type="caution">
    <text evidence="2">The sequence shown here is derived from an EMBL/GenBank/DDBJ whole genome shotgun (WGS) entry which is preliminary data.</text>
</comment>
<name>A0A9N7NT79_STRHE</name>
<dbReference type="PANTHER" id="PTHR33826:SF2">
    <property type="entry name" value="HYDROXYPROLINE-RICH GLYCOPROTEIN FAMILY PROTEIN"/>
    <property type="match status" value="1"/>
</dbReference>
<organism evidence="2 3">
    <name type="scientific">Striga hermonthica</name>
    <name type="common">Purple witchweed</name>
    <name type="synonym">Buchnera hermonthica</name>
    <dbReference type="NCBI Taxonomy" id="68872"/>
    <lineage>
        <taxon>Eukaryota</taxon>
        <taxon>Viridiplantae</taxon>
        <taxon>Streptophyta</taxon>
        <taxon>Embryophyta</taxon>
        <taxon>Tracheophyta</taxon>
        <taxon>Spermatophyta</taxon>
        <taxon>Magnoliopsida</taxon>
        <taxon>eudicotyledons</taxon>
        <taxon>Gunneridae</taxon>
        <taxon>Pentapetalae</taxon>
        <taxon>asterids</taxon>
        <taxon>lamiids</taxon>
        <taxon>Lamiales</taxon>
        <taxon>Orobanchaceae</taxon>
        <taxon>Buchnereae</taxon>
        <taxon>Striga</taxon>
    </lineage>
</organism>
<dbReference type="OrthoDB" id="687571at2759"/>
<gene>
    <name evidence="2" type="ORF">SHERM_04364</name>
</gene>
<evidence type="ECO:0000313" key="2">
    <source>
        <dbReference type="EMBL" id="CAA0837393.1"/>
    </source>
</evidence>
<dbReference type="AlphaFoldDB" id="A0A9N7NT79"/>
<feature type="domain" description="DUF7036" evidence="1">
    <location>
        <begin position="50"/>
        <end position="141"/>
    </location>
</feature>
<evidence type="ECO:0000313" key="3">
    <source>
        <dbReference type="Proteomes" id="UP001153555"/>
    </source>
</evidence>
<dbReference type="PANTHER" id="PTHR33826">
    <property type="entry name" value="F20B24.21"/>
    <property type="match status" value="1"/>
</dbReference>
<dbReference type="Proteomes" id="UP001153555">
    <property type="component" value="Unassembled WGS sequence"/>
</dbReference>
<evidence type="ECO:0000259" key="1">
    <source>
        <dbReference type="Pfam" id="PF23041"/>
    </source>
</evidence>
<accession>A0A9N7NT79</accession>
<dbReference type="EMBL" id="CACSLK010030184">
    <property type="protein sequence ID" value="CAA0837393.1"/>
    <property type="molecule type" value="Genomic_DNA"/>
</dbReference>
<reference evidence="2" key="1">
    <citation type="submission" date="2019-12" db="EMBL/GenBank/DDBJ databases">
        <authorList>
            <person name="Scholes J."/>
        </authorList>
    </citation>
    <scope>NUCLEOTIDE SEQUENCE</scope>
</reference>
<protein>
    <submittedName>
        <fullName evidence="2">Hydroxyproline-rich glycoprotein family protein</fullName>
    </submittedName>
</protein>
<keyword evidence="3" id="KW-1185">Reference proteome</keyword>